<gene>
    <name evidence="1" type="ORF">CUU66_09545</name>
</gene>
<reference evidence="1 2" key="1">
    <citation type="submission" date="2017-11" db="EMBL/GenBank/DDBJ databases">
        <title>Comparitive Functional Genomics of Dry Heat Resistant strains isolated from the Viking Spacecraft.</title>
        <authorList>
            <person name="Seuylemezian A."/>
            <person name="Cooper K."/>
            <person name="Vaishampayan P."/>
        </authorList>
    </citation>
    <scope>NUCLEOTIDE SEQUENCE [LARGE SCALE GENOMIC DNA]</scope>
    <source>
        <strain evidence="1 2">V1-29</strain>
    </source>
</reference>
<dbReference type="EMBL" id="PGUY01000028">
    <property type="protein sequence ID" value="PLT30099.1"/>
    <property type="molecule type" value="Genomic_DNA"/>
</dbReference>
<evidence type="ECO:0000313" key="2">
    <source>
        <dbReference type="Proteomes" id="UP000234748"/>
    </source>
</evidence>
<comment type="caution">
    <text evidence="1">The sequence shown here is derived from an EMBL/GenBank/DDBJ whole genome shotgun (WGS) entry which is preliminary data.</text>
</comment>
<dbReference type="AlphaFoldDB" id="A0A2N5M6W1"/>
<protein>
    <submittedName>
        <fullName evidence="1">Uncharacterized protein</fullName>
    </submittedName>
</protein>
<evidence type="ECO:0000313" key="1">
    <source>
        <dbReference type="EMBL" id="PLT30099.1"/>
    </source>
</evidence>
<organism evidence="1 2">
    <name type="scientific">Peribacillus deserti</name>
    <dbReference type="NCBI Taxonomy" id="673318"/>
    <lineage>
        <taxon>Bacteria</taxon>
        <taxon>Bacillati</taxon>
        <taxon>Bacillota</taxon>
        <taxon>Bacilli</taxon>
        <taxon>Bacillales</taxon>
        <taxon>Bacillaceae</taxon>
        <taxon>Peribacillus</taxon>
    </lineage>
</organism>
<proteinExistence type="predicted"/>
<sequence length="87" mass="9965">MEGRHLKGIRKRQRKAFDGDWLMTEGVSPQLDTTKSGGRCLSQKKYRKNHEPKNQFKRPYELKVRYLTGIRKAAAKGSSCLLMAIGL</sequence>
<dbReference type="Proteomes" id="UP000234748">
    <property type="component" value="Unassembled WGS sequence"/>
</dbReference>
<keyword evidence="2" id="KW-1185">Reference proteome</keyword>
<accession>A0A2N5M6W1</accession>
<name>A0A2N5M6W1_9BACI</name>